<evidence type="ECO:0000256" key="2">
    <source>
        <dbReference type="ARBA" id="ARBA00022793"/>
    </source>
</evidence>
<feature type="domain" description="Thiamine pyrophosphate enzyme N-terminal TPP-binding" evidence="8">
    <location>
        <begin position="2"/>
        <end position="103"/>
    </location>
</feature>
<comment type="catalytic activity">
    <reaction evidence="6">
        <text>3-sulfopyruvate + H(+) = sulfoacetaldehyde + CO2</text>
        <dbReference type="Rhea" id="RHEA:20948"/>
        <dbReference type="ChEBI" id="CHEBI:15378"/>
        <dbReference type="ChEBI" id="CHEBI:16526"/>
        <dbReference type="ChEBI" id="CHEBI:57940"/>
        <dbReference type="ChEBI" id="CHEBI:58246"/>
        <dbReference type="EC" id="4.1.1.79"/>
    </reaction>
</comment>
<dbReference type="EC" id="4.1.1.79" evidence="5"/>
<evidence type="ECO:0000313" key="9">
    <source>
        <dbReference type="EMBL" id="RZN67925.1"/>
    </source>
</evidence>
<evidence type="ECO:0000313" key="10">
    <source>
        <dbReference type="Proteomes" id="UP000320766"/>
    </source>
</evidence>
<comment type="caution">
    <text evidence="9">The sequence shown here is derived from an EMBL/GenBank/DDBJ whole genome shotgun (WGS) entry which is preliminary data.</text>
</comment>
<dbReference type="GO" id="GO:0030976">
    <property type="term" value="F:thiamine pyrophosphate binding"/>
    <property type="evidence" value="ECO:0007669"/>
    <property type="project" value="InterPro"/>
</dbReference>
<keyword evidence="1" id="KW-0174">Coenzyme M biosynthesis</keyword>
<evidence type="ECO:0000259" key="7">
    <source>
        <dbReference type="Pfam" id="PF02775"/>
    </source>
</evidence>
<reference evidence="9 10" key="1">
    <citation type="journal article" date="2019" name="Nat. Microbiol.">
        <title>Wide diversity of methane and short-chain alkane metabolisms in uncultured archaea.</title>
        <authorList>
            <person name="Borrel G."/>
            <person name="Adam P.S."/>
            <person name="McKay L.J."/>
            <person name="Chen L.X."/>
            <person name="Sierra-Garcia I.N."/>
            <person name="Sieber C.M."/>
            <person name="Letourneur Q."/>
            <person name="Ghozlane A."/>
            <person name="Andersen G.L."/>
            <person name="Li W.J."/>
            <person name="Hallam S.J."/>
            <person name="Muyzer G."/>
            <person name="de Oliveira V.M."/>
            <person name="Inskeep W.P."/>
            <person name="Banfield J.F."/>
            <person name="Gribaldo S."/>
        </authorList>
    </citation>
    <scope>NUCLEOTIDE SEQUENCE [LARGE SCALE GENOMIC DNA]</scope>
    <source>
        <strain evidence="9">NM1b</strain>
    </source>
</reference>
<sequence length="377" mass="42085">MNPEEYILNVMREEGIEYVATLPCEKIKNLLNLLSSHFNEIKLTREECGLGICSGIYLAGGRGAMVIQSTGIGNSMNAITSLCKTYDIAIPILASWRGVYEESIPAQVPLGRALPKILDATEIPYETIEEKKEIKKIKNVIEGAYKENTPYLALISPKIWEGSELKTEIKYPARKIEISLKYERSFKDPEMTRYEAISYISEYLDGKPVISNIGVPSKELYAIKDQPTNFYMLGSLGLASSIGLGVSTHLAREVIVLDGDGSMLMNPNVLIDIVNYPSNLTIFLLDNGAHGSTGGQMTSSYDKIDLELIARAFGIKDTWKVSKREEMDEVLEVLSEIEGKRCPKLVHVILKPGNRNVLNVPMKPLEIKERFMEAMKN</sequence>
<dbReference type="CDD" id="cd07035">
    <property type="entry name" value="TPP_PYR_POX_like"/>
    <property type="match status" value="1"/>
</dbReference>
<keyword evidence="4 9" id="KW-0456">Lyase</keyword>
<dbReference type="Pfam" id="PF02775">
    <property type="entry name" value="TPP_enzyme_C"/>
    <property type="match status" value="1"/>
</dbReference>
<evidence type="ECO:0000256" key="6">
    <source>
        <dbReference type="ARBA" id="ARBA00048551"/>
    </source>
</evidence>
<keyword evidence="3" id="KW-0786">Thiamine pyrophosphate</keyword>
<dbReference type="Gene3D" id="3.40.50.970">
    <property type="match status" value="1"/>
</dbReference>
<dbReference type="NCBIfam" id="TIGR03845">
    <property type="entry name" value="sulfopyru_alph"/>
    <property type="match status" value="1"/>
</dbReference>
<dbReference type="GO" id="GO:0050545">
    <property type="term" value="F:sulfopyruvate decarboxylase activity"/>
    <property type="evidence" value="ECO:0007669"/>
    <property type="project" value="UniProtKB-EC"/>
</dbReference>
<dbReference type="PANTHER" id="PTHR42818:SF1">
    <property type="entry name" value="SULFOPYRUVATE DECARBOXYLASE"/>
    <property type="match status" value="1"/>
</dbReference>
<dbReference type="PANTHER" id="PTHR42818">
    <property type="entry name" value="SULFOPYRUVATE DECARBOXYLASE SUBUNIT ALPHA"/>
    <property type="match status" value="1"/>
</dbReference>
<protein>
    <recommendedName>
        <fullName evidence="5">sulfopyruvate decarboxylase</fullName>
        <ecNumber evidence="5">4.1.1.79</ecNumber>
    </recommendedName>
</protein>
<evidence type="ECO:0000256" key="1">
    <source>
        <dbReference type="ARBA" id="ARBA00022545"/>
    </source>
</evidence>
<dbReference type="InterPro" id="IPR022502">
    <property type="entry name" value="Sulfopyruvate_deCO2ase_alpha"/>
</dbReference>
<dbReference type="InterPro" id="IPR012001">
    <property type="entry name" value="Thiamin_PyroP_enz_TPP-bd_dom"/>
</dbReference>
<keyword evidence="9" id="KW-0670">Pyruvate</keyword>
<dbReference type="Pfam" id="PF02776">
    <property type="entry name" value="TPP_enzyme_N"/>
    <property type="match status" value="1"/>
</dbReference>
<dbReference type="AlphaFoldDB" id="A0A520KVE6"/>
<dbReference type="SUPFAM" id="SSF52518">
    <property type="entry name" value="Thiamin diphosphate-binding fold (THDP-binding)"/>
    <property type="match status" value="2"/>
</dbReference>
<evidence type="ECO:0000256" key="4">
    <source>
        <dbReference type="ARBA" id="ARBA00023239"/>
    </source>
</evidence>
<evidence type="ECO:0000256" key="3">
    <source>
        <dbReference type="ARBA" id="ARBA00023052"/>
    </source>
</evidence>
<dbReference type="InterPro" id="IPR051818">
    <property type="entry name" value="TPP_dependent_decarboxylase"/>
</dbReference>
<evidence type="ECO:0000259" key="8">
    <source>
        <dbReference type="Pfam" id="PF02776"/>
    </source>
</evidence>
<keyword evidence="2" id="KW-0210">Decarboxylase</keyword>
<evidence type="ECO:0000256" key="5">
    <source>
        <dbReference type="ARBA" id="ARBA00038875"/>
    </source>
</evidence>
<dbReference type="InterPro" id="IPR029061">
    <property type="entry name" value="THDP-binding"/>
</dbReference>
<dbReference type="EMBL" id="RXIL01000122">
    <property type="protein sequence ID" value="RZN67925.1"/>
    <property type="molecule type" value="Genomic_DNA"/>
</dbReference>
<proteinExistence type="predicted"/>
<dbReference type="InterPro" id="IPR011766">
    <property type="entry name" value="TPP_enzyme_TPP-bd"/>
</dbReference>
<feature type="domain" description="Thiamine pyrophosphate enzyme TPP-binding" evidence="7">
    <location>
        <begin position="227"/>
        <end position="335"/>
    </location>
</feature>
<organism evidence="9 10">
    <name type="scientific">Candidatus Methanolliviera hydrocarbonicum</name>
    <dbReference type="NCBI Taxonomy" id="2491085"/>
    <lineage>
        <taxon>Archaea</taxon>
        <taxon>Methanobacteriati</taxon>
        <taxon>Methanobacteriota</taxon>
        <taxon>Candidatus Methanoliparia</taxon>
        <taxon>Candidatus Methanoliparales</taxon>
        <taxon>Candidatus Methanollivieraceae</taxon>
        <taxon>Candidatus Methanolliviera</taxon>
    </lineage>
</organism>
<name>A0A520KVE6_9EURY</name>
<dbReference type="Proteomes" id="UP000320766">
    <property type="component" value="Unassembled WGS sequence"/>
</dbReference>
<accession>A0A520KVE6</accession>
<gene>
    <name evidence="9" type="primary">comD</name>
    <name evidence="9" type="ORF">EF807_06835</name>
</gene>
<dbReference type="GO" id="GO:0019295">
    <property type="term" value="P:coenzyme M biosynthetic process"/>
    <property type="evidence" value="ECO:0007669"/>
    <property type="project" value="UniProtKB-KW"/>
</dbReference>